<dbReference type="Proteomes" id="UP000316968">
    <property type="component" value="Chromosome"/>
</dbReference>
<dbReference type="AlphaFoldDB" id="A0A4Y6UV95"/>
<proteinExistence type="predicted"/>
<dbReference type="GO" id="GO:0016491">
    <property type="term" value="F:oxidoreductase activity"/>
    <property type="evidence" value="ECO:0007669"/>
    <property type="project" value="UniProtKB-KW"/>
</dbReference>
<keyword evidence="5" id="KW-0411">Iron-sulfur</keyword>
<dbReference type="KEGG" id="saca:FFV09_12730"/>
<protein>
    <submittedName>
        <fullName evidence="6">FAD-dependent oxidoreductase</fullName>
    </submittedName>
</protein>
<evidence type="ECO:0000256" key="2">
    <source>
        <dbReference type="ARBA" id="ARBA00022723"/>
    </source>
</evidence>
<keyword evidence="2" id="KW-0479">Metal-binding</keyword>
<dbReference type="SUPFAM" id="SSF51905">
    <property type="entry name" value="FAD/NAD(P)-binding domain"/>
    <property type="match status" value="1"/>
</dbReference>
<organism evidence="6 7">
    <name type="scientific">Saccharibacillus brassicae</name>
    <dbReference type="NCBI Taxonomy" id="2583377"/>
    <lineage>
        <taxon>Bacteria</taxon>
        <taxon>Bacillati</taxon>
        <taxon>Bacillota</taxon>
        <taxon>Bacilli</taxon>
        <taxon>Bacillales</taxon>
        <taxon>Paenibacillaceae</taxon>
        <taxon>Saccharibacillus</taxon>
    </lineage>
</organism>
<dbReference type="InterPro" id="IPR039650">
    <property type="entry name" value="HdrA-like"/>
</dbReference>
<dbReference type="PANTHER" id="PTHR43498:SF1">
    <property type="entry name" value="COB--COM HETERODISULFIDE REDUCTASE IRON-SULFUR SUBUNIT A"/>
    <property type="match status" value="1"/>
</dbReference>
<dbReference type="InterPro" id="IPR036188">
    <property type="entry name" value="FAD/NAD-bd_sf"/>
</dbReference>
<evidence type="ECO:0000313" key="7">
    <source>
        <dbReference type="Proteomes" id="UP000316968"/>
    </source>
</evidence>
<gene>
    <name evidence="6" type="ORF">FFV09_12730</name>
</gene>
<dbReference type="Pfam" id="PF12831">
    <property type="entry name" value="FAD_oxidored"/>
    <property type="match status" value="1"/>
</dbReference>
<accession>A0A4Y6UV95</accession>
<sequence>MRLKNWKKVVALSLAAVLVLGAAGFMLIRYLEHSRLVNHGVTQALLPVESVSQIAERYDVIVAGTDPEGITAAISAARSGSKVLLVDGHDRKMLGGLMTVGMLNMIDLNYAPDQPFFFPQLREANYLNKGIFQEWYDQFDGSSFDVNVAANLFYTMVRAEPNIDLLMETRKMSPITETQNGGKVVTGLALTLQDGSAKRVGADAVIDATQNADIAAEAGAAFTLGREDIGDLNSVMASTLVFRMSGMTQEIWEKLGKHEDTGIDRMSVWGYKDAQLYESSDPSKVKMRGLNIGRQNDGTILINSLLLFGIDPLDPKSIREGIEIGTAEAPKIVEFLKQRFPEMAPLQYDGVASELYLRESRHLEAEYRLTLADVMENRSHWDDIGYGSYPVDIQSTSDGRIGTVLMKPSQYGVPFRTLVPRTVDGLLVVGRSAGFDTVPHGSARTIPVGMAAGEAAGAAIKLAQNADMNLREFSGSEPQIERLKQQLRKQGVDLSRPKLPEPEYMKHKDYPGMLIAANMYLTSGGYENDGWGLDSEANVQRFFNAVRVMRSLHPDFFPGDMEEIMVEVTDKAAQPLSVNMAAMLIASAMQVPVTADSAAARLVADGYLRQETLDAIEDPQQLTNGDYYSIVGDLSRHFLPADPDAEPAKATAK</sequence>
<keyword evidence="7" id="KW-1185">Reference proteome</keyword>
<dbReference type="PANTHER" id="PTHR43498">
    <property type="entry name" value="FERREDOXIN:COB-COM HETERODISULFIDE REDUCTASE SUBUNIT A"/>
    <property type="match status" value="1"/>
</dbReference>
<reference evidence="6 7" key="1">
    <citation type="submission" date="2019-06" db="EMBL/GenBank/DDBJ databases">
        <title>Saccharibacillus brassicae sp. nov., an endophytic bacterium isolated from Chinese cabbage seeds (Brassica pekinensis).</title>
        <authorList>
            <person name="Jiang L."/>
            <person name="Lee J."/>
            <person name="Kim S.W."/>
        </authorList>
    </citation>
    <scope>NUCLEOTIDE SEQUENCE [LARGE SCALE GENOMIC DNA]</scope>
    <source>
        <strain evidence="7">KCTC 43072 / ATSA2</strain>
    </source>
</reference>
<evidence type="ECO:0000256" key="3">
    <source>
        <dbReference type="ARBA" id="ARBA00023002"/>
    </source>
</evidence>
<dbReference type="OrthoDB" id="9777740at2"/>
<dbReference type="Gene3D" id="3.50.50.60">
    <property type="entry name" value="FAD/NAD(P)-binding domain"/>
    <property type="match status" value="1"/>
</dbReference>
<keyword evidence="1" id="KW-0004">4Fe-4S</keyword>
<name>A0A4Y6UV95_SACBS</name>
<keyword evidence="4" id="KW-0408">Iron</keyword>
<evidence type="ECO:0000313" key="6">
    <source>
        <dbReference type="EMBL" id="QDH21633.1"/>
    </source>
</evidence>
<dbReference type="EMBL" id="CP041217">
    <property type="protein sequence ID" value="QDH21633.1"/>
    <property type="molecule type" value="Genomic_DNA"/>
</dbReference>
<evidence type="ECO:0000256" key="4">
    <source>
        <dbReference type="ARBA" id="ARBA00023004"/>
    </source>
</evidence>
<dbReference type="GO" id="GO:0051539">
    <property type="term" value="F:4 iron, 4 sulfur cluster binding"/>
    <property type="evidence" value="ECO:0007669"/>
    <property type="project" value="UniProtKB-KW"/>
</dbReference>
<evidence type="ECO:0000256" key="5">
    <source>
        <dbReference type="ARBA" id="ARBA00023014"/>
    </source>
</evidence>
<keyword evidence="3" id="KW-0560">Oxidoreductase</keyword>
<dbReference type="RefSeq" id="WP_141448178.1">
    <property type="nucleotide sequence ID" value="NZ_CP041217.1"/>
</dbReference>
<evidence type="ECO:0000256" key="1">
    <source>
        <dbReference type="ARBA" id="ARBA00022485"/>
    </source>
</evidence>
<dbReference type="GO" id="GO:0046872">
    <property type="term" value="F:metal ion binding"/>
    <property type="evidence" value="ECO:0007669"/>
    <property type="project" value="UniProtKB-KW"/>
</dbReference>